<feature type="region of interest" description="Disordered" evidence="1">
    <location>
        <begin position="1"/>
        <end position="22"/>
    </location>
</feature>
<dbReference type="EMBL" id="JAHIBW010000005">
    <property type="protein sequence ID" value="KAG7310756.1"/>
    <property type="molecule type" value="Genomic_DNA"/>
</dbReference>
<protein>
    <submittedName>
        <fullName evidence="2">Uncharacterized protein</fullName>
    </submittedName>
</protein>
<sequence length="76" mass="8870">MRATKHDQPRYQCSRRPTNKRLKRTPGHLKALRNKNCDEIYDLESHAQADAGFATSLPSCLCDVLTDYYFGIWIWP</sequence>
<evidence type="ECO:0000256" key="1">
    <source>
        <dbReference type="SAM" id="MobiDB-lite"/>
    </source>
</evidence>
<reference evidence="2 3" key="1">
    <citation type="submission" date="2021-06" db="EMBL/GenBank/DDBJ databases">
        <title>A haploid diamondback moth (Plutella xylostella L.) genome assembly resolves 31 chromosomes and identifies a diamide resistance mutation.</title>
        <authorList>
            <person name="Ward C.M."/>
            <person name="Perry K.D."/>
            <person name="Baker G."/>
            <person name="Powis K."/>
            <person name="Heckel D.G."/>
            <person name="Baxter S.W."/>
        </authorList>
    </citation>
    <scope>NUCLEOTIDE SEQUENCE [LARGE SCALE GENOMIC DNA]</scope>
    <source>
        <strain evidence="2 3">LV</strain>
        <tissue evidence="2">Single pupa</tissue>
    </source>
</reference>
<name>A0ABQ7R0D0_PLUXY</name>
<dbReference type="Proteomes" id="UP000823941">
    <property type="component" value="Chromosome 5"/>
</dbReference>
<proteinExistence type="predicted"/>
<organism evidence="2 3">
    <name type="scientific">Plutella xylostella</name>
    <name type="common">Diamondback moth</name>
    <name type="synonym">Plutella maculipennis</name>
    <dbReference type="NCBI Taxonomy" id="51655"/>
    <lineage>
        <taxon>Eukaryota</taxon>
        <taxon>Metazoa</taxon>
        <taxon>Ecdysozoa</taxon>
        <taxon>Arthropoda</taxon>
        <taxon>Hexapoda</taxon>
        <taxon>Insecta</taxon>
        <taxon>Pterygota</taxon>
        <taxon>Neoptera</taxon>
        <taxon>Endopterygota</taxon>
        <taxon>Lepidoptera</taxon>
        <taxon>Glossata</taxon>
        <taxon>Ditrysia</taxon>
        <taxon>Yponomeutoidea</taxon>
        <taxon>Plutellidae</taxon>
        <taxon>Plutella</taxon>
    </lineage>
</organism>
<comment type="caution">
    <text evidence="2">The sequence shown here is derived from an EMBL/GenBank/DDBJ whole genome shotgun (WGS) entry which is preliminary data.</text>
</comment>
<keyword evidence="3" id="KW-1185">Reference proteome</keyword>
<evidence type="ECO:0000313" key="2">
    <source>
        <dbReference type="EMBL" id="KAG7310756.1"/>
    </source>
</evidence>
<accession>A0ABQ7R0D0</accession>
<gene>
    <name evidence="2" type="ORF">JYU34_003566</name>
</gene>
<evidence type="ECO:0000313" key="3">
    <source>
        <dbReference type="Proteomes" id="UP000823941"/>
    </source>
</evidence>